<evidence type="ECO:0000259" key="9">
    <source>
        <dbReference type="PROSITE" id="PS50075"/>
    </source>
</evidence>
<dbReference type="Pfam" id="PF00501">
    <property type="entry name" value="AMP-binding"/>
    <property type="match status" value="2"/>
</dbReference>
<keyword evidence="11" id="KW-1185">Reference proteome</keyword>
<dbReference type="InterPro" id="IPR010071">
    <property type="entry name" value="AA_adenyl_dom"/>
</dbReference>
<evidence type="ECO:0000313" key="10">
    <source>
        <dbReference type="EMBL" id="GIJ21061.1"/>
    </source>
</evidence>
<dbReference type="InterPro" id="IPR023213">
    <property type="entry name" value="CAT-like_dom_sf"/>
</dbReference>
<dbReference type="SUPFAM" id="SSF56801">
    <property type="entry name" value="Acetyl-CoA synthetase-like"/>
    <property type="match status" value="2"/>
</dbReference>
<evidence type="ECO:0000256" key="3">
    <source>
        <dbReference type="ARBA" id="ARBA00007380"/>
    </source>
</evidence>
<dbReference type="InterPro" id="IPR006162">
    <property type="entry name" value="Ppantetheine_attach_site"/>
</dbReference>
<dbReference type="Pfam" id="PF13193">
    <property type="entry name" value="AMP-binding_C"/>
    <property type="match status" value="2"/>
</dbReference>
<evidence type="ECO:0000256" key="8">
    <source>
        <dbReference type="ARBA" id="ARBA00033440"/>
    </source>
</evidence>
<dbReference type="InterPro" id="IPR029058">
    <property type="entry name" value="AB_hydrolase_fold"/>
</dbReference>
<dbReference type="Gene3D" id="3.30.559.10">
    <property type="entry name" value="Chloramphenicol acetyltransferase-like domain"/>
    <property type="match status" value="3"/>
</dbReference>
<comment type="cofactor">
    <cofactor evidence="1">
        <name>pantetheine 4'-phosphate</name>
        <dbReference type="ChEBI" id="CHEBI:47942"/>
    </cofactor>
</comment>
<keyword evidence="6" id="KW-0597">Phosphoprotein</keyword>
<feature type="domain" description="Carrier" evidence="9">
    <location>
        <begin position="1016"/>
        <end position="1091"/>
    </location>
</feature>
<reference evidence="10 11" key="1">
    <citation type="submission" date="2021-01" db="EMBL/GenBank/DDBJ databases">
        <title>Whole genome shotgun sequence of Verrucosispora lutea NBRC 106530.</title>
        <authorList>
            <person name="Komaki H."/>
            <person name="Tamura T."/>
        </authorList>
    </citation>
    <scope>NUCLEOTIDE SEQUENCE [LARGE SCALE GENOMIC DNA]</scope>
    <source>
        <strain evidence="10 11">NBRC 106530</strain>
    </source>
</reference>
<proteinExistence type="inferred from homology"/>
<evidence type="ECO:0000256" key="6">
    <source>
        <dbReference type="ARBA" id="ARBA00022553"/>
    </source>
</evidence>
<evidence type="ECO:0000256" key="2">
    <source>
        <dbReference type="ARBA" id="ARBA00005102"/>
    </source>
</evidence>
<dbReference type="NCBIfam" id="TIGR01733">
    <property type="entry name" value="AA-adenyl-dom"/>
    <property type="match status" value="2"/>
</dbReference>
<dbReference type="CDD" id="cd12114">
    <property type="entry name" value="A_NRPS_TlmIV_like"/>
    <property type="match status" value="1"/>
</dbReference>
<dbReference type="PROSITE" id="PS00012">
    <property type="entry name" value="PHOSPHOPANTETHEINE"/>
    <property type="match status" value="1"/>
</dbReference>
<dbReference type="CDD" id="cd05930">
    <property type="entry name" value="A_NRPS"/>
    <property type="match status" value="1"/>
</dbReference>
<dbReference type="InterPro" id="IPR000873">
    <property type="entry name" value="AMP-dep_synth/lig_dom"/>
</dbReference>
<evidence type="ECO:0000256" key="4">
    <source>
        <dbReference type="ARBA" id="ARBA00016743"/>
    </source>
</evidence>
<dbReference type="InterPro" id="IPR045851">
    <property type="entry name" value="AMP-bd_C_sf"/>
</dbReference>
<dbReference type="Proteomes" id="UP000643165">
    <property type="component" value="Unassembled WGS sequence"/>
</dbReference>
<dbReference type="Gene3D" id="2.30.38.10">
    <property type="entry name" value="Luciferase, Domain 3"/>
    <property type="match status" value="1"/>
</dbReference>
<dbReference type="Gene3D" id="3.40.50.980">
    <property type="match status" value="2"/>
</dbReference>
<dbReference type="InterPro" id="IPR057737">
    <property type="entry name" value="Condensation_MtbB-like"/>
</dbReference>
<dbReference type="SUPFAM" id="SSF52777">
    <property type="entry name" value="CoA-dependent acyltransferases"/>
    <property type="match status" value="6"/>
</dbReference>
<organism evidence="10 11">
    <name type="scientific">Micromonospora lutea</name>
    <dbReference type="NCBI Taxonomy" id="419825"/>
    <lineage>
        <taxon>Bacteria</taxon>
        <taxon>Bacillati</taxon>
        <taxon>Actinomycetota</taxon>
        <taxon>Actinomycetes</taxon>
        <taxon>Micromonosporales</taxon>
        <taxon>Micromonosporaceae</taxon>
        <taxon>Micromonospora</taxon>
    </lineage>
</organism>
<dbReference type="InterPro" id="IPR042099">
    <property type="entry name" value="ANL_N_sf"/>
</dbReference>
<dbReference type="PANTHER" id="PTHR45527:SF10">
    <property type="entry name" value="PYOCHELIN SYNTHASE PCHF"/>
    <property type="match status" value="1"/>
</dbReference>
<evidence type="ECO:0000256" key="7">
    <source>
        <dbReference type="ARBA" id="ARBA00022598"/>
    </source>
</evidence>
<comment type="similarity">
    <text evidence="3">Belongs to the ATP-dependent AMP-binding enzyme family. MbtB subfamily.</text>
</comment>
<name>A0ABQ4IT07_9ACTN</name>
<evidence type="ECO:0000256" key="5">
    <source>
        <dbReference type="ARBA" id="ARBA00022450"/>
    </source>
</evidence>
<dbReference type="InterPro" id="IPR020845">
    <property type="entry name" value="AMP-binding_CS"/>
</dbReference>
<evidence type="ECO:0000313" key="11">
    <source>
        <dbReference type="Proteomes" id="UP000643165"/>
    </source>
</evidence>
<dbReference type="PANTHER" id="PTHR45527">
    <property type="entry name" value="NONRIBOSOMAL PEPTIDE SYNTHETASE"/>
    <property type="match status" value="1"/>
</dbReference>
<dbReference type="RefSeq" id="WP_203996264.1">
    <property type="nucleotide sequence ID" value="NZ_BOPB01000009.1"/>
</dbReference>
<dbReference type="PROSITE" id="PS00455">
    <property type="entry name" value="AMP_BINDING"/>
    <property type="match status" value="2"/>
</dbReference>
<dbReference type="InterPro" id="IPR025110">
    <property type="entry name" value="AMP-bd_C"/>
</dbReference>
<protein>
    <recommendedName>
        <fullName evidence="4">Phenyloxazoline synthase MbtB</fullName>
    </recommendedName>
    <alternativeName>
        <fullName evidence="8">Mycobactin synthetase protein B</fullName>
    </alternativeName>
</protein>
<comment type="pathway">
    <text evidence="2">Siderophore biosynthesis; mycobactin biosynthesis.</text>
</comment>
<keyword evidence="5" id="KW-0596">Phosphopantetheine</keyword>
<dbReference type="Gene3D" id="3.30.300.30">
    <property type="match status" value="2"/>
</dbReference>
<dbReference type="CDD" id="cd19535">
    <property type="entry name" value="Cyc_NRPS"/>
    <property type="match status" value="2"/>
</dbReference>
<dbReference type="PROSITE" id="PS50075">
    <property type="entry name" value="CARRIER"/>
    <property type="match status" value="2"/>
</dbReference>
<dbReference type="Pfam" id="PF00550">
    <property type="entry name" value="PP-binding"/>
    <property type="match status" value="2"/>
</dbReference>
<dbReference type="SMART" id="SM00823">
    <property type="entry name" value="PKS_PP"/>
    <property type="match status" value="2"/>
</dbReference>
<dbReference type="Gene3D" id="3.30.559.30">
    <property type="entry name" value="Nonribosomal peptide synthetase, condensation domain"/>
    <property type="match status" value="3"/>
</dbReference>
<feature type="domain" description="Carrier" evidence="9">
    <location>
        <begin position="2081"/>
        <end position="2156"/>
    </location>
</feature>
<dbReference type="EMBL" id="BOPB01000009">
    <property type="protein sequence ID" value="GIJ21061.1"/>
    <property type="molecule type" value="Genomic_DNA"/>
</dbReference>
<evidence type="ECO:0000256" key="1">
    <source>
        <dbReference type="ARBA" id="ARBA00001957"/>
    </source>
</evidence>
<dbReference type="SUPFAM" id="SSF47336">
    <property type="entry name" value="ACP-like"/>
    <property type="match status" value="2"/>
</dbReference>
<dbReference type="InterPro" id="IPR020806">
    <property type="entry name" value="PKS_PP-bd"/>
</dbReference>
<dbReference type="Pfam" id="PF00668">
    <property type="entry name" value="Condensation"/>
    <property type="match status" value="3"/>
</dbReference>
<dbReference type="InterPro" id="IPR009081">
    <property type="entry name" value="PP-bd_ACP"/>
</dbReference>
<keyword evidence="7" id="KW-0436">Ligase</keyword>
<accession>A0ABQ4IT07</accession>
<gene>
    <name evidence="10" type="ORF">Vlu01_16850</name>
</gene>
<dbReference type="Gene3D" id="3.40.50.12780">
    <property type="entry name" value="N-terminal domain of ligase-like"/>
    <property type="match status" value="1"/>
</dbReference>
<dbReference type="Gene3D" id="3.40.50.1820">
    <property type="entry name" value="alpha/beta hydrolase"/>
    <property type="match status" value="1"/>
</dbReference>
<dbReference type="Gene3D" id="1.10.1200.10">
    <property type="entry name" value="ACP-like"/>
    <property type="match status" value="1"/>
</dbReference>
<dbReference type="CDD" id="cd19531">
    <property type="entry name" value="LCL_NRPS-like"/>
    <property type="match status" value="1"/>
</dbReference>
<dbReference type="InterPro" id="IPR001242">
    <property type="entry name" value="Condensation_dom"/>
</dbReference>
<comment type="caution">
    <text evidence="10">The sequence shown here is derived from an EMBL/GenBank/DDBJ whole genome shotgun (WGS) entry which is preliminary data.</text>
</comment>
<sequence>MPDPSLGALDTDLVAAVEALSAEQQARFEEILQRKLRQDHAIRRRPATGPGPASFGQERMWVTAGAAVAANNYASAIRLRGALSLAALRDSLARLVARHEALRTVFRLEDGQLVTEVVAASRVPLLLVDLSTLDLPAGPDLPPLLRTLVRTESARPFDLGRGPALRVHVFRLGPHDHWVLLTVHHAATDGWSNGVLIRELSECYRALTAGRPWAPPALPIRYVDYAAWQRDRLAGPEGMSLTAFWQRYLHDLPQLDLPFDAPVRGPNSAPGLGSNHSLLLDRGLTARLTELHSAAGDSRFTLVLAAVVAVVSAVTVGDDVVVGTLTAGRTRPELRDLVGYFVNVVPIRFRPRVAASFRQLMAHVREHAGQALAHQEMPYERLLDLLRADSLAAGGSPIQVLCVAHPTIPHITMPGIDVELHDVDLTHAPFPLVIEARDRSDGLEIALQYDSARLTGESVVLLGHYLRTVLTRVAEDPDATCADLLAEQAAPVARPQTGPDNAGVHRLVEEVAATRPDAVAIRDGERQLSYGALNRRANQVARGLRALGVRPDDRVVVCLPRSADAVVAQLAVVKSGAAYVPLDPAHPRERLAAILADARPRVLVTTTGHDPQLSDAPQSLLLDRDAAVISAQPVVDLRLAAHPDQGLYLIYTSGSTGEPKGVVGTHRGLVNRIRWMAQAYPVAAGEVCAVRTSPTFVDAVWETFGPLCAGGVLAIVGDDEVLDPWALMAFLRRQQVARVVVVPALLGMLLDAESEWDKGASLPHTWITSGEQLPTAVALRFLRQAPAARLVNLYGSAEAAADAVAAEVTAPVPVRVPIGVAIGGVTAWIGDATTRPCAPLVPGEIFVGGSGLARGYHGRPGPTALAFLPDPTGGGRVYRTGDLGRLRADGRLEYLGRRDGQLQIRGHRVEPGEVEAVLLSHTGVRHAGVTGVESADGSMHLAGHVVPRAGVDPRVLMAELRGLLRVRLPRYLVPSTLAVRDSLPRTSSGKLDRRALAMAGPVEPAAPVETPAVQVDPVDERERLVAEAFAEVLGVARVDRDDDFFFTGGHSILGAELVRVLGERLGVRVALADLFEAPTVASLAARLTRASRQTDDPDALRPDPTRWYEPFPLTDVQAAYYVGRDPQVTLGGVATHAYLELALDQLDVDRFARALRAVVRRHPMLRAVMEPDGTQRVLADVPEYEIVCHDLRGHDVDRAAARLAKIRAEMSHQVLPADRWPLFEVRASLLADSSVVHVSLDALICDAYSFGLIMDELAARYRDPGLVLPELGLTFRDYVVHQIARRDGRRHGEALAYWRRRLPDLPAGPELPLASATAASGPPRFTRLDGKLTAADWARLKQRATVAGLTPSGLLLAAFAEIVSAWSARPHYTLMLTVFNREPLHPEVGRIVGDFTALSVLEIDHTGHSSFADRARVVQRRLWDDLDHAQVSAVSVMREWAERRGLPPTPITPIVFTSNLSVGGPDDGVADGRGNLGELTYGITQTPQVHLDHQVSERHGELLFNWDIVDGIFSDGVPEAMFDAYRDLLARLADDATDWSEPVRPPVPPAQACRRAATADTSVPVPDHCLHEAVGAAARANPDRIAVIDGAVRLTYAVLMERSGRVARALRGHGAGRGRLVGITARRGWQQVVAALGVLRAGAAFLPLDPQLPPQRLALLAERGELELLLTQADLVDALPALPGVRTLAVEDLPAVPVGGEQDVTSHPDDLAYVIFTSGSTGEPKGVAISHRGAANTIACVNRRFDVGVDDRVLAVSSLSFDLAIYDIFGMLAAGAATVLVDAARQRDPGHWARLISEHGITLWNSVPALAELLVEYSQARDPDALGSLRVVMLSGDWIPVSLPDRVRALTGAEVMSLGGATEASIWSVWYPIGSVGPDWRSVPYGTPLANQTLCVLDADLYDRPDWVSGDLYIGGAGLALGYWRAEELTRASFPTHPRTGERLYRTGDLARYLPDGNLEFLGRRDSQVKINGFRVEIGEIEATAARLPSVRLVAVVAVGAAAGGRRLAGFVVPTDPATFDLDGFCAALARTLPDYMLPSTWSVRDGLPLTGNGKVDHAALRDLPVTAEPVTAPSDVSSSPATVELVTALAEVWRDALAVDEVDPHTSFFALGGNSLVAIRMLGRIQETFGVQLSLPDLFASPTVATLAAMVADARVEVASAADARVVVRPDPVARYEPFPLTDIQQAYWVGRRASQTLGGIATHSYVELDVRDLEVDRLEAALRALIDRHDALRTVVRPDGSAQVLRDVPPYRIERDDVTGMPPAQARALLDGLREELSHEVRDTAAWPMFAVRAVRVGDRTTRLYLSFDLLHVDARSMRIVTDELMTLYRDPEAALTPIGLTFRDYVLAVGRLRESTEYVRAREYWRERLTRLPAPPALPLVSRLEEISTTSFTRLRTTLDVSAWRAVREWAAAAQVTPSSLLCAAFCDTLARWSAQPRFTLNVTTFGRRPLHPDVDALVGDFTVTTLLDVDCATGSLARTARGVQEQIWRDLQHDLVGGVEVARMLRRHPTAPAAQPVPVVFTSTLGGEDAQGDGATVGAAEPWQAAPVFSVSQTPQVLLDHQVGMSGDELVCTWDYVAEAFPPGLVESMFAAYRAVVDALATHAFDEPGGARR</sequence>
<dbReference type="InterPro" id="IPR036736">
    <property type="entry name" value="ACP-like_sf"/>
</dbReference>